<evidence type="ECO:0000256" key="2">
    <source>
        <dbReference type="ARBA" id="ARBA00022670"/>
    </source>
</evidence>
<dbReference type="Proteomes" id="UP000319783">
    <property type="component" value="Unassembled WGS sequence"/>
</dbReference>
<evidence type="ECO:0000256" key="3">
    <source>
        <dbReference type="ARBA" id="ARBA00022801"/>
    </source>
</evidence>
<dbReference type="PANTHER" id="PTHR22939">
    <property type="entry name" value="SERINE PROTEASE FAMILY S1C HTRA-RELATED"/>
    <property type="match status" value="1"/>
</dbReference>
<dbReference type="Pfam" id="PF13365">
    <property type="entry name" value="Trypsin_2"/>
    <property type="match status" value="1"/>
</dbReference>
<dbReference type="AlphaFoldDB" id="A0A533QB07"/>
<evidence type="ECO:0000256" key="1">
    <source>
        <dbReference type="ARBA" id="ARBA00010541"/>
    </source>
</evidence>
<dbReference type="GO" id="GO:0006508">
    <property type="term" value="P:proteolysis"/>
    <property type="evidence" value="ECO:0007669"/>
    <property type="project" value="UniProtKB-KW"/>
</dbReference>
<dbReference type="InterPro" id="IPR009003">
    <property type="entry name" value="Peptidase_S1_PA"/>
</dbReference>
<dbReference type="InterPro" id="IPR001940">
    <property type="entry name" value="Peptidase_S1C"/>
</dbReference>
<feature type="domain" description="PDZ" evidence="4">
    <location>
        <begin position="269"/>
        <end position="354"/>
    </location>
</feature>
<comment type="caution">
    <text evidence="5">The sequence shown here is derived from an EMBL/GenBank/DDBJ whole genome shotgun (WGS) entry which is preliminary data.</text>
</comment>
<dbReference type="InterPro" id="IPR001478">
    <property type="entry name" value="PDZ"/>
</dbReference>
<dbReference type="SUPFAM" id="SSF50494">
    <property type="entry name" value="Trypsin-like serine proteases"/>
    <property type="match status" value="1"/>
</dbReference>
<gene>
    <name evidence="5" type="ORF">JETT_1838</name>
</gene>
<evidence type="ECO:0000313" key="5">
    <source>
        <dbReference type="EMBL" id="TLD41897.1"/>
    </source>
</evidence>
<dbReference type="InterPro" id="IPR036034">
    <property type="entry name" value="PDZ_sf"/>
</dbReference>
<evidence type="ECO:0000259" key="4">
    <source>
        <dbReference type="PROSITE" id="PS50106"/>
    </source>
</evidence>
<sequence length="474" mass="52952">MMKEMRYFQMKKILIFLPLCICLVYILLTYDKVPAFESSFNSNRKTPVVMAVEKIGPAVANIRTERLIAQRHVDPYFGSRSEFFEQYFNEFFGQSQKQMVERPLGSGVIIDEDGYIVTNEHVVSRASKIKVRLSNGQDFEATMISSDPISDIAVLKINSPTPLPHVKMGTSKDLMIGETVVALGNPFGLENSVTTGVLSAKNRTITFNSEYGEIKYDGLIQTDALINPGNSGGPLINIDGELIGINAAIVNQAQGIGFAIPVDKVRETLVKLFNFRELNKIWFGVQVEEQADTSKGIVVSSVEPKSPAYKAHIKTGDYITKIDSKEILNILDFEKYILKKNVGDKLYININRGGREFKVDITLEKAPLLPIEKHALEKLGLYVQDLTPQLAKQLNLWWVKSGVLITDVQKNSPAASIGIEAGQVLIYVGQYRINDVEELGALLKAMKKGDIWEIGMVWSDKFGEHQGYARIKVR</sequence>
<proteinExistence type="inferred from homology"/>
<comment type="similarity">
    <text evidence="1">Belongs to the peptidase S1C family.</text>
</comment>
<dbReference type="GO" id="GO:0004252">
    <property type="term" value="F:serine-type endopeptidase activity"/>
    <property type="evidence" value="ECO:0007669"/>
    <property type="project" value="InterPro"/>
</dbReference>
<keyword evidence="2 5" id="KW-0645">Protease</keyword>
<name>A0A533QB07_9BACT</name>
<keyword evidence="3" id="KW-0378">Hydrolase</keyword>
<dbReference type="PROSITE" id="PS50106">
    <property type="entry name" value="PDZ"/>
    <property type="match status" value="1"/>
</dbReference>
<dbReference type="Gene3D" id="2.30.42.10">
    <property type="match status" value="2"/>
</dbReference>
<dbReference type="EMBL" id="SULG01000033">
    <property type="protein sequence ID" value="TLD41897.1"/>
    <property type="molecule type" value="Genomic_DNA"/>
</dbReference>
<dbReference type="SMART" id="SM00228">
    <property type="entry name" value="PDZ"/>
    <property type="match status" value="2"/>
</dbReference>
<organism evidence="5 6">
    <name type="scientific">Candidatus Jettenia ecosi</name>
    <dbReference type="NCBI Taxonomy" id="2494326"/>
    <lineage>
        <taxon>Bacteria</taxon>
        <taxon>Pseudomonadati</taxon>
        <taxon>Planctomycetota</taxon>
        <taxon>Candidatus Brocadiia</taxon>
        <taxon>Candidatus Brocadiales</taxon>
        <taxon>Candidatus Brocadiaceae</taxon>
        <taxon>Candidatus Jettenia</taxon>
    </lineage>
</organism>
<protein>
    <submittedName>
        <fullName evidence="5">HtrA protease/chaperone protein</fullName>
    </submittedName>
</protein>
<dbReference type="PRINTS" id="PR00834">
    <property type="entry name" value="PROTEASES2C"/>
</dbReference>
<dbReference type="Gene3D" id="2.40.10.120">
    <property type="match status" value="1"/>
</dbReference>
<accession>A0A533QB07</accession>
<dbReference type="Pfam" id="PF13180">
    <property type="entry name" value="PDZ_2"/>
    <property type="match status" value="1"/>
</dbReference>
<dbReference type="SUPFAM" id="SSF50156">
    <property type="entry name" value="PDZ domain-like"/>
    <property type="match status" value="2"/>
</dbReference>
<reference evidence="5 6" key="1">
    <citation type="submission" date="2019-04" db="EMBL/GenBank/DDBJ databases">
        <title>Genome of a novel bacterium Candidatus Jettenia ecosi reconstructed from metagenome of an anammox bioreactor.</title>
        <authorList>
            <person name="Mardanov A.V."/>
            <person name="Beletsky A.V."/>
            <person name="Ravin N.V."/>
            <person name="Botchkova E.A."/>
            <person name="Litti Y.V."/>
            <person name="Nozhevnikova A.N."/>
        </authorList>
    </citation>
    <scope>NUCLEOTIDE SEQUENCE [LARGE SCALE GENOMIC DNA]</scope>
    <source>
        <strain evidence="5">J2</strain>
    </source>
</reference>
<evidence type="ECO:0000313" key="6">
    <source>
        <dbReference type="Proteomes" id="UP000319783"/>
    </source>
</evidence>
<dbReference type="PANTHER" id="PTHR22939:SF129">
    <property type="entry name" value="SERINE PROTEASE HTRA2, MITOCHONDRIAL"/>
    <property type="match status" value="1"/>
</dbReference>